<gene>
    <name evidence="2" type="ORF">Scep_009625</name>
</gene>
<dbReference type="Proteomes" id="UP001419268">
    <property type="component" value="Unassembled WGS sequence"/>
</dbReference>
<sequence>MDCGESGDGEKINSSIKGEDGNEDGKESIPLRISKVMAGSSSDKGKRKFSDCL</sequence>
<reference evidence="2 3" key="1">
    <citation type="submission" date="2024-01" db="EMBL/GenBank/DDBJ databases">
        <title>Genome assemblies of Stephania.</title>
        <authorList>
            <person name="Yang L."/>
        </authorList>
    </citation>
    <scope>NUCLEOTIDE SEQUENCE [LARGE SCALE GENOMIC DNA]</scope>
    <source>
        <strain evidence="2">JXDWG</strain>
        <tissue evidence="2">Leaf</tissue>
    </source>
</reference>
<evidence type="ECO:0000256" key="1">
    <source>
        <dbReference type="SAM" id="MobiDB-lite"/>
    </source>
</evidence>
<evidence type="ECO:0000313" key="3">
    <source>
        <dbReference type="Proteomes" id="UP001419268"/>
    </source>
</evidence>
<dbReference type="EMBL" id="JBBNAG010000004">
    <property type="protein sequence ID" value="KAK9139944.1"/>
    <property type="molecule type" value="Genomic_DNA"/>
</dbReference>
<evidence type="ECO:0000313" key="2">
    <source>
        <dbReference type="EMBL" id="KAK9139944.1"/>
    </source>
</evidence>
<keyword evidence="3" id="KW-1185">Reference proteome</keyword>
<accession>A0AAP0PEI2</accession>
<proteinExistence type="predicted"/>
<feature type="region of interest" description="Disordered" evidence="1">
    <location>
        <begin position="1"/>
        <end position="53"/>
    </location>
</feature>
<comment type="caution">
    <text evidence="2">The sequence shown here is derived from an EMBL/GenBank/DDBJ whole genome shotgun (WGS) entry which is preliminary data.</text>
</comment>
<protein>
    <submittedName>
        <fullName evidence="2">Uncharacterized protein</fullName>
    </submittedName>
</protein>
<organism evidence="2 3">
    <name type="scientific">Stephania cephalantha</name>
    <dbReference type="NCBI Taxonomy" id="152367"/>
    <lineage>
        <taxon>Eukaryota</taxon>
        <taxon>Viridiplantae</taxon>
        <taxon>Streptophyta</taxon>
        <taxon>Embryophyta</taxon>
        <taxon>Tracheophyta</taxon>
        <taxon>Spermatophyta</taxon>
        <taxon>Magnoliopsida</taxon>
        <taxon>Ranunculales</taxon>
        <taxon>Menispermaceae</taxon>
        <taxon>Menispermoideae</taxon>
        <taxon>Cissampelideae</taxon>
        <taxon>Stephania</taxon>
    </lineage>
</organism>
<feature type="compositionally biased region" description="Basic and acidic residues" evidence="1">
    <location>
        <begin position="17"/>
        <end position="29"/>
    </location>
</feature>
<name>A0AAP0PEI2_9MAGN</name>
<dbReference type="AlphaFoldDB" id="A0AAP0PEI2"/>